<dbReference type="PANTHER" id="PTHR13778">
    <property type="entry name" value="GLYCOSYLTRANSFERASE 8 DOMAIN-CONTAINING PROTEIN"/>
    <property type="match status" value="1"/>
</dbReference>
<dbReference type="HOGENOM" id="CLU_050833_6_0_9"/>
<dbReference type="PATRIC" id="fig|1268072.3.peg.1871"/>
<dbReference type="InterPro" id="IPR050748">
    <property type="entry name" value="Glycosyltrans_8_dom-fam"/>
</dbReference>
<dbReference type="Pfam" id="PF01501">
    <property type="entry name" value="Glyco_transf_8"/>
    <property type="match status" value="1"/>
</dbReference>
<dbReference type="SUPFAM" id="SSF53448">
    <property type="entry name" value="Nucleotide-diphospho-sugar transferases"/>
    <property type="match status" value="1"/>
</dbReference>
<dbReference type="Proteomes" id="UP000019772">
    <property type="component" value="Chromosome"/>
</dbReference>
<organism evidence="4 5">
    <name type="scientific">Paenibacillus sabinae T27</name>
    <dbReference type="NCBI Taxonomy" id="1268072"/>
    <lineage>
        <taxon>Bacteria</taxon>
        <taxon>Bacillati</taxon>
        <taxon>Bacillota</taxon>
        <taxon>Bacilli</taxon>
        <taxon>Bacillales</taxon>
        <taxon>Paenibacillaceae</taxon>
        <taxon>Paenibacillus</taxon>
    </lineage>
</organism>
<dbReference type="eggNOG" id="COG1442">
    <property type="taxonomic scope" value="Bacteria"/>
</dbReference>
<dbReference type="AlphaFoldDB" id="X4ZYG9"/>
<dbReference type="InterPro" id="IPR029044">
    <property type="entry name" value="Nucleotide-diphossugar_trans"/>
</dbReference>
<dbReference type="KEGG" id="psab:PSAB_08985"/>
<evidence type="ECO:0000256" key="1">
    <source>
        <dbReference type="ARBA" id="ARBA00022676"/>
    </source>
</evidence>
<evidence type="ECO:0000313" key="5">
    <source>
        <dbReference type="Proteomes" id="UP000019772"/>
    </source>
</evidence>
<keyword evidence="5" id="KW-1185">Reference proteome</keyword>
<dbReference type="EMBL" id="CP004078">
    <property type="protein sequence ID" value="AHV96729.1"/>
    <property type="molecule type" value="Genomic_DNA"/>
</dbReference>
<evidence type="ECO:0000256" key="3">
    <source>
        <dbReference type="ARBA" id="ARBA00022723"/>
    </source>
</evidence>
<name>X4ZYG9_9BACL</name>
<sequence>MIELVLAFQDKDGKYAEHAGVVLASVFHNTSVPVNVHILHDETLTEDNKQRLLDLTTDYNGMIQFYHITLPEDMLQVMKGIASIGIWTEACMYRLLLPAIIPVDKMIYLDCDVLVNLDIEELWQSDLGNYELAAAKDQGIMGIPQIISSKGLNPDHYFNSGVIVFDLNRIRSHENWYEETLNFLQKHPDTAMPDQDALNAVFGGNYLPLDQRFNWFSATITDYDFNNKIVHFAGEDKCWKEDSSGWKLYQYYLDLTPWGKRQSGKTAENSVPKWMPAEAPRIEMHPVQVNPFQVNSFQLRLAPALPALALAPASAPALPAAAKRKIRKRKTKSMKRYRKRMYGTASKTTMRRTVKRVPQAKPVSKKRSRMKGRRTKTVLVSFDSLKWIRTGGGQGYYEHQGVEINPALFLPARTLN</sequence>
<dbReference type="STRING" id="1268072.PSAB_08985"/>
<accession>X4ZYG9</accession>
<dbReference type="GO" id="GO:0016757">
    <property type="term" value="F:glycosyltransferase activity"/>
    <property type="evidence" value="ECO:0007669"/>
    <property type="project" value="UniProtKB-KW"/>
</dbReference>
<evidence type="ECO:0000313" key="4">
    <source>
        <dbReference type="EMBL" id="AHV96729.1"/>
    </source>
</evidence>
<keyword evidence="1" id="KW-0328">Glycosyltransferase</keyword>
<dbReference type="RefSeq" id="WP_025334274.1">
    <property type="nucleotide sequence ID" value="NZ_CP004078.1"/>
</dbReference>
<dbReference type="CDD" id="cd04194">
    <property type="entry name" value="GT8_A4GalT_like"/>
    <property type="match status" value="1"/>
</dbReference>
<evidence type="ECO:0000256" key="2">
    <source>
        <dbReference type="ARBA" id="ARBA00022679"/>
    </source>
</evidence>
<keyword evidence="3" id="KW-0479">Metal-binding</keyword>
<dbReference type="InterPro" id="IPR002495">
    <property type="entry name" value="Glyco_trans_8"/>
</dbReference>
<reference evidence="4 5" key="1">
    <citation type="journal article" date="2014" name="PLoS Genet.">
        <title>Comparative Genomic Analysis of N2-Fixing and Non-N2-Fixing Paenibacillus spp.: Organization, Evolution and Expression of the Nitrogen Fixation Genes.</title>
        <authorList>
            <person name="Xie J.B."/>
            <person name="Du Z."/>
            <person name="Bai L."/>
            <person name="Tian C."/>
            <person name="Zhang Y."/>
            <person name="Xie J.Y."/>
            <person name="Wang T."/>
            <person name="Liu X."/>
            <person name="Chen X."/>
            <person name="Cheng Q."/>
            <person name="Chen S."/>
            <person name="Li J."/>
        </authorList>
    </citation>
    <scope>NUCLEOTIDE SEQUENCE [LARGE SCALE GENOMIC DNA]</scope>
    <source>
        <strain evidence="4 5">T27</strain>
    </source>
</reference>
<protein>
    <submittedName>
        <fullName evidence="4">Glycosyltransferase Family 2 modular protein</fullName>
    </submittedName>
</protein>
<dbReference type="Gene3D" id="3.90.550.10">
    <property type="entry name" value="Spore Coat Polysaccharide Biosynthesis Protein SpsA, Chain A"/>
    <property type="match status" value="1"/>
</dbReference>
<gene>
    <name evidence="4" type="ORF">PSAB_08985</name>
</gene>
<proteinExistence type="predicted"/>
<dbReference type="GO" id="GO:0046872">
    <property type="term" value="F:metal ion binding"/>
    <property type="evidence" value="ECO:0007669"/>
    <property type="project" value="UniProtKB-KW"/>
</dbReference>
<dbReference type="PANTHER" id="PTHR13778:SF47">
    <property type="entry name" value="LIPOPOLYSACCHARIDE 1,3-GALACTOSYLTRANSFERASE"/>
    <property type="match status" value="1"/>
</dbReference>
<keyword evidence="2 4" id="KW-0808">Transferase</keyword>
<dbReference type="OrthoDB" id="5672604at2"/>